<dbReference type="Proteomes" id="UP000095003">
    <property type="component" value="Unassembled WGS sequence"/>
</dbReference>
<evidence type="ECO:0000313" key="2">
    <source>
        <dbReference type="Proteomes" id="UP000095003"/>
    </source>
</evidence>
<dbReference type="PATRIC" id="fig|1432052.3.peg.4470"/>
<protein>
    <submittedName>
        <fullName evidence="1">Uncharacterized protein</fullName>
    </submittedName>
</protein>
<dbReference type="AlphaFoldDB" id="A0A1E3ALS7"/>
<gene>
    <name evidence="1" type="ORF">BEH84_04034</name>
</gene>
<evidence type="ECO:0000313" key="1">
    <source>
        <dbReference type="EMBL" id="ODM09667.1"/>
    </source>
</evidence>
<accession>A0A1E3ALS7</accession>
<comment type="caution">
    <text evidence="1">The sequence shown here is derived from an EMBL/GenBank/DDBJ whole genome shotgun (WGS) entry which is preliminary data.</text>
</comment>
<dbReference type="Gene3D" id="3.20.20.80">
    <property type="entry name" value="Glycosidases"/>
    <property type="match status" value="1"/>
</dbReference>
<organism evidence="1 2">
    <name type="scientific">Eisenbergiella tayi</name>
    <dbReference type="NCBI Taxonomy" id="1432052"/>
    <lineage>
        <taxon>Bacteria</taxon>
        <taxon>Bacillati</taxon>
        <taxon>Bacillota</taxon>
        <taxon>Clostridia</taxon>
        <taxon>Lachnospirales</taxon>
        <taxon>Lachnospiraceae</taxon>
        <taxon>Eisenbergiella</taxon>
    </lineage>
</organism>
<name>A0A1E3ALS7_9FIRM</name>
<dbReference type="GeneID" id="93301998"/>
<proteinExistence type="predicted"/>
<reference evidence="1 2" key="1">
    <citation type="submission" date="2016-07" db="EMBL/GenBank/DDBJ databases">
        <title>Characterization of isolates of Eisenbergiella tayi derived from blood cultures, using whole genome sequencing.</title>
        <authorList>
            <person name="Burdz T."/>
            <person name="Wiebe D."/>
            <person name="Huynh C."/>
            <person name="Bernard K."/>
        </authorList>
    </citation>
    <scope>NUCLEOTIDE SEQUENCE [LARGE SCALE GENOMIC DNA]</scope>
    <source>
        <strain evidence="1 2">NML 120489</strain>
    </source>
</reference>
<sequence>MRQKITMDKGTPFQGALDFSYLQDAPAGKYGHVNVKEGHFYFENGKQVRFFGFNFPARANMPDHETAEVLAARLATMGVNVVRVHAVDACTGEKGWSTDPEYSILDYKEGNAELNENGLERLDYWLYQLKIHGIYLHIDLLVGRRFLAAQNLDYPMDLSMSKSSSHFNERLIQLQEQYAIRYLTHVNRYTGLTLAEDPAVMTIQICNEDSVFFDSKAAREHPAVAAYKEELQRRFNAFLLAKYDTRENLKNAWTFQKNGCSITGLEEGEDPKKGSVRCPETGNYCQNVNDLLYEEIQESCLESPGRYADFTQFEIELNQNYYRRMISLLRSIPVKAPIATGCLLAGAADIYSHLDAEVMENNAYFNHPLGGNSSFEGILVPDLRDYVTTDPMTQTFPEMEHRSNITVQASIAAVENRPMLLSEWNEYGLQLFHSPAYLMTTAYACLNDWDGLIIYCYHTDDHLRPEAADAVLDIMDCYSDPSLMLQFGMLAKVYRDGLINVSPVTAHLVYRQEDLLRLPYTYRMPTAYFPLVMRFRSVFLGPGERYEGDAQVAVSAGFVAGGDYTKAQHAILYQHSDDLDAFGRRQIPQNRSEENFYAAYQKDAEIIERKDVRNYGDVCLNDRFLCIEQIDRLTEGNDYSMFAKLADQALKKWGILSETTGLGKEGEIISQTGELCFHPHKGYFRVNTPYFMAYAGRNDGRIVLSDRICIRGSNRSLLVSALALDGLPLERSAHYLLLVFGESGLDQTTYHPVDSGITEVRRKGNRFVEILDGTVELRTSDECTVYSLDTNGQRQNIPVEQVIHVGKDGCREIHFSAPSPILEILTC</sequence>
<dbReference type="SUPFAM" id="SSF51445">
    <property type="entry name" value="(Trans)glycosidases"/>
    <property type="match status" value="1"/>
</dbReference>
<dbReference type="EMBL" id="MCGI01000004">
    <property type="protein sequence ID" value="ODM09667.1"/>
    <property type="molecule type" value="Genomic_DNA"/>
</dbReference>
<dbReference type="RefSeq" id="WP_069158156.1">
    <property type="nucleotide sequence ID" value="NZ_DBFYTC010000247.1"/>
</dbReference>
<dbReference type="InterPro" id="IPR017853">
    <property type="entry name" value="GH"/>
</dbReference>